<protein>
    <submittedName>
        <fullName evidence="2">Uncharacterized protein</fullName>
    </submittedName>
</protein>
<feature type="compositionally biased region" description="Polar residues" evidence="1">
    <location>
        <begin position="286"/>
        <end position="301"/>
    </location>
</feature>
<feature type="compositionally biased region" description="Polar residues" evidence="1">
    <location>
        <begin position="201"/>
        <end position="233"/>
    </location>
</feature>
<dbReference type="EMBL" id="LN679172">
    <property type="protein sequence ID" value="CEL62891.1"/>
    <property type="molecule type" value="Genomic_DNA"/>
</dbReference>
<keyword evidence="3" id="KW-1185">Reference proteome</keyword>
<evidence type="ECO:0000256" key="1">
    <source>
        <dbReference type="SAM" id="MobiDB-lite"/>
    </source>
</evidence>
<name>A0A0B7FY52_THACB</name>
<evidence type="ECO:0000313" key="3">
    <source>
        <dbReference type="Proteomes" id="UP000059188"/>
    </source>
</evidence>
<reference evidence="2 3" key="1">
    <citation type="submission" date="2014-11" db="EMBL/GenBank/DDBJ databases">
        <authorList>
            <person name="Wibberg Daniel"/>
        </authorList>
    </citation>
    <scope>NUCLEOTIDE SEQUENCE [LARGE SCALE GENOMIC DNA]</scope>
    <source>
        <strain evidence="2">Rhizoctonia solani AG1-IB 7/3/14</strain>
    </source>
</reference>
<organism evidence="2 3">
    <name type="scientific">Thanatephorus cucumeris (strain AG1-IB / isolate 7/3/14)</name>
    <name type="common">Lettuce bottom rot fungus</name>
    <name type="synonym">Rhizoctonia solani</name>
    <dbReference type="NCBI Taxonomy" id="1108050"/>
    <lineage>
        <taxon>Eukaryota</taxon>
        <taxon>Fungi</taxon>
        <taxon>Dikarya</taxon>
        <taxon>Basidiomycota</taxon>
        <taxon>Agaricomycotina</taxon>
        <taxon>Agaricomycetes</taxon>
        <taxon>Cantharellales</taxon>
        <taxon>Ceratobasidiaceae</taxon>
        <taxon>Rhizoctonia</taxon>
        <taxon>Rhizoctonia solani AG-1</taxon>
    </lineage>
</organism>
<gene>
    <name evidence="2" type="ORF">RSOLAG1IB_10559</name>
</gene>
<proteinExistence type="predicted"/>
<dbReference type="Proteomes" id="UP000059188">
    <property type="component" value="Unassembled WGS sequence"/>
</dbReference>
<evidence type="ECO:0000313" key="2">
    <source>
        <dbReference type="EMBL" id="CEL62891.1"/>
    </source>
</evidence>
<sequence>MWGLNLWALGTDVTPCILIDKEMEDFFNEIEHPRVITHCELDRLVRDMQALIRNRTIHWIKNPWSDLCDYLTQRVSVDLHEDIGGSKQTIRVAFLEQPKFEAISISDFQQHILRRISIQAQRVGRVWLGSAAGVQAELEEVLSRVWMLIREDDDLSKKVTGGGIKHLTDPLENSLEQDNDSLLSQTSAGLDPDVPPPLQNLHLSQATGGTAMDSSYFSTNTTDSGPPHNSNGGFTPRGSAESMGAVQRELKLVDTTLVSDRPKGDMMCFRDGRLVARSPKREHDISNSASPLNSQSPTLTALNGIGSGLPSIPSVEDIPALRHTSEYESSVDLATPYRSDDTESAKHILVDDEEEDGKDEALVIAGTKRMSVATETEAGPSSQLKTI</sequence>
<feature type="region of interest" description="Disordered" evidence="1">
    <location>
        <begin position="279"/>
        <end position="305"/>
    </location>
</feature>
<dbReference type="AlphaFoldDB" id="A0A0B7FY52"/>
<accession>A0A0B7FY52</accession>
<feature type="region of interest" description="Disordered" evidence="1">
    <location>
        <begin position="183"/>
        <end position="243"/>
    </location>
</feature>